<proteinExistence type="predicted"/>
<dbReference type="PRINTS" id="PR00419">
    <property type="entry name" value="ADXRDTASE"/>
</dbReference>
<keyword evidence="3" id="KW-1185">Reference proteome</keyword>
<organism evidence="2 3">
    <name type="scientific">Novosphingobium album</name>
    <name type="common">ex Hu et al. 2023</name>
    <dbReference type="NCBI Taxonomy" id="2930093"/>
    <lineage>
        <taxon>Bacteria</taxon>
        <taxon>Pseudomonadati</taxon>
        <taxon>Pseudomonadota</taxon>
        <taxon>Alphaproteobacteria</taxon>
        <taxon>Sphingomonadales</taxon>
        <taxon>Sphingomonadaceae</taxon>
        <taxon>Novosphingobium</taxon>
    </lineage>
</organism>
<evidence type="ECO:0000259" key="1">
    <source>
        <dbReference type="Pfam" id="PF01593"/>
    </source>
</evidence>
<dbReference type="InterPro" id="IPR036188">
    <property type="entry name" value="FAD/NAD-bd_sf"/>
</dbReference>
<dbReference type="Pfam" id="PF01593">
    <property type="entry name" value="Amino_oxidase"/>
    <property type="match status" value="1"/>
</dbReference>
<dbReference type="SUPFAM" id="SSF51905">
    <property type="entry name" value="FAD/NAD(P)-binding domain"/>
    <property type="match status" value="1"/>
</dbReference>
<dbReference type="RefSeq" id="WP_243995327.1">
    <property type="nucleotide sequence ID" value="NZ_JALHLE010000027.1"/>
</dbReference>
<sequence>MRDPAPSRPDGLVVVLGGGIAGLAAADRLSRAGLRVLVLERRPHAGGMHQARHIGPYTFDAGSIFYEENAGLFGLAPGLRGLCPGVTRVQRRIAPDGSVRHYPFEPRELLDQPLPDLVHALADLAWARLMVRRDGTLDALCHKRLGRRLFVSTGLASYIARFHHIPPDGIDESFFFHRMAYVARVTRPGGLARMAMRSLPHATSACTRKRPPLRVRPREGFSPLFERIIAHLAARGVEFRFGEELFTLQRKDRFFLLCTTTGAFPAEAVVSTVPLDTLHKAMFGTGSGLVSLDMTTLFVSAAKLDPRLGNVLYNFHRIGWWKRVTIYSRIYPEPDTGRDFFAVEATIPQDGRHDPGATFTDFQRHMTGLGLAEDLVLEGHEHVEGCYPLYTPGSGVNVRQVLDRISRTEVVLAGRQGRFEYLPTSSGVIRRVAEELDAARHLATVSGRST</sequence>
<dbReference type="InterPro" id="IPR002937">
    <property type="entry name" value="Amino_oxidase"/>
</dbReference>
<name>A0ABT0B4P3_9SPHN</name>
<gene>
    <name evidence="2" type="ORF">MTR64_15680</name>
</gene>
<dbReference type="Gene3D" id="3.50.50.60">
    <property type="entry name" value="FAD/NAD(P)-binding domain"/>
    <property type="match status" value="1"/>
</dbReference>
<evidence type="ECO:0000313" key="2">
    <source>
        <dbReference type="EMBL" id="MCJ2180010.1"/>
    </source>
</evidence>
<feature type="domain" description="Amine oxidase" evidence="1">
    <location>
        <begin position="20"/>
        <end position="283"/>
    </location>
</feature>
<comment type="caution">
    <text evidence="2">The sequence shown here is derived from an EMBL/GenBank/DDBJ whole genome shotgun (WGS) entry which is preliminary data.</text>
</comment>
<dbReference type="PANTHER" id="PTHR21197:SF0">
    <property type="entry name" value="UDP-GALACTOPYRANOSE MUTASE"/>
    <property type="match status" value="1"/>
</dbReference>
<dbReference type="PANTHER" id="PTHR21197">
    <property type="entry name" value="UDP-GALACTOPYRANOSE MUTASE"/>
    <property type="match status" value="1"/>
</dbReference>
<accession>A0ABT0B4P3</accession>
<dbReference type="Proteomes" id="UP001162880">
    <property type="component" value="Unassembled WGS sequence"/>
</dbReference>
<evidence type="ECO:0000313" key="3">
    <source>
        <dbReference type="Proteomes" id="UP001162880"/>
    </source>
</evidence>
<reference evidence="2" key="1">
    <citation type="submission" date="2022-03" db="EMBL/GenBank/DDBJ databases">
        <title>Identification of a novel bacterium isolated from mangrove sediments.</title>
        <authorList>
            <person name="Pan X."/>
        </authorList>
    </citation>
    <scope>NUCLEOTIDE SEQUENCE</scope>
    <source>
        <strain evidence="2">B2580</strain>
    </source>
</reference>
<dbReference type="EMBL" id="JALHLE010000027">
    <property type="protein sequence ID" value="MCJ2180010.1"/>
    <property type="molecule type" value="Genomic_DNA"/>
</dbReference>
<protein>
    <submittedName>
        <fullName evidence="2">FAD-dependent oxidoreductase</fullName>
    </submittedName>
</protein>